<keyword evidence="2" id="KW-0503">Monooxygenase</keyword>
<organism evidence="4 5">
    <name type="scientific">Plantactinospora endophytica</name>
    <dbReference type="NCBI Taxonomy" id="673535"/>
    <lineage>
        <taxon>Bacteria</taxon>
        <taxon>Bacillati</taxon>
        <taxon>Actinomycetota</taxon>
        <taxon>Actinomycetes</taxon>
        <taxon>Micromonosporales</taxon>
        <taxon>Micromonosporaceae</taxon>
        <taxon>Plantactinospora</taxon>
    </lineage>
</organism>
<dbReference type="InterPro" id="IPR002938">
    <property type="entry name" value="FAD-bd"/>
</dbReference>
<gene>
    <name evidence="4" type="ORF">Pen02_16170</name>
</gene>
<evidence type="ECO:0000259" key="3">
    <source>
        <dbReference type="Pfam" id="PF01494"/>
    </source>
</evidence>
<dbReference type="PRINTS" id="PR00420">
    <property type="entry name" value="RNGMNOXGNASE"/>
</dbReference>
<comment type="caution">
    <text evidence="4">The sequence shown here is derived from an EMBL/GenBank/DDBJ whole genome shotgun (WGS) entry which is preliminary data.</text>
</comment>
<dbReference type="Proteomes" id="UP000646749">
    <property type="component" value="Unassembled WGS sequence"/>
</dbReference>
<keyword evidence="1" id="KW-0560">Oxidoreductase</keyword>
<name>A0ABQ4DW64_9ACTN</name>
<sequence length="407" mass="44682">MGGGIAGTLSAIALRKAGIGSVVYEAYDRDADNVGAFLTLAVNALDALQTLDIDVRRIGFETPKMALTSGSGKKLGELQYGAPLPDGTVSRTVKRADLYRLLREHAERLGVRIEYGKRLVEAESDGDRVLARFADGSTAEGDLLIGADGLWSRTREIIDPDAPGVRYSGLLNTGGYAHGVRTDAEPGVMCAIFGRYAFFMHLTHPDGEVWWAANPARKVEPTRAELSAISPQEWRAHLLELFRHDDGPAADLIAASDKIFSAWKTYDVPTVPRWHRNRMIVIGDAAHATAPSIGQGAGMAIEDTVVLAKCLRDSPDVSSAFTAYERLRRERVQRVVAQGNRTGGWKGLGPVARIPRDFIMAAALKRMARRGEDPSRWIYDYRIDWDQPVRAGTCPVEAGPWRVHRRL</sequence>
<dbReference type="EMBL" id="BONW01000005">
    <property type="protein sequence ID" value="GIG86681.1"/>
    <property type="molecule type" value="Genomic_DNA"/>
</dbReference>
<dbReference type="InterPro" id="IPR050493">
    <property type="entry name" value="FAD-dep_Monooxygenase_BioMet"/>
</dbReference>
<protein>
    <submittedName>
        <fullName evidence="4">FAD-dependent oxidoreductase</fullName>
    </submittedName>
</protein>
<dbReference type="Gene3D" id="3.50.50.60">
    <property type="entry name" value="FAD/NAD(P)-binding domain"/>
    <property type="match status" value="1"/>
</dbReference>
<dbReference type="InterPro" id="IPR036188">
    <property type="entry name" value="FAD/NAD-bd_sf"/>
</dbReference>
<evidence type="ECO:0000313" key="5">
    <source>
        <dbReference type="Proteomes" id="UP000646749"/>
    </source>
</evidence>
<dbReference type="PANTHER" id="PTHR13789:SF309">
    <property type="entry name" value="PUTATIVE (AFU_ORTHOLOGUE AFUA_6G14510)-RELATED"/>
    <property type="match status" value="1"/>
</dbReference>
<reference evidence="4 5" key="1">
    <citation type="submission" date="2021-01" db="EMBL/GenBank/DDBJ databases">
        <title>Whole genome shotgun sequence of Plantactinospora endophytica NBRC 110450.</title>
        <authorList>
            <person name="Komaki H."/>
            <person name="Tamura T."/>
        </authorList>
    </citation>
    <scope>NUCLEOTIDE SEQUENCE [LARGE SCALE GENOMIC DNA]</scope>
    <source>
        <strain evidence="4 5">NBRC 110450</strain>
    </source>
</reference>
<evidence type="ECO:0000313" key="4">
    <source>
        <dbReference type="EMBL" id="GIG86681.1"/>
    </source>
</evidence>
<dbReference type="Pfam" id="PF01494">
    <property type="entry name" value="FAD_binding_3"/>
    <property type="match status" value="1"/>
</dbReference>
<dbReference type="SUPFAM" id="SSF51905">
    <property type="entry name" value="FAD/NAD(P)-binding domain"/>
    <property type="match status" value="1"/>
</dbReference>
<keyword evidence="5" id="KW-1185">Reference proteome</keyword>
<proteinExistence type="predicted"/>
<dbReference type="PANTHER" id="PTHR13789">
    <property type="entry name" value="MONOOXYGENASE"/>
    <property type="match status" value="1"/>
</dbReference>
<accession>A0ABQ4DW64</accession>
<feature type="domain" description="FAD-binding" evidence="3">
    <location>
        <begin position="2"/>
        <end position="337"/>
    </location>
</feature>
<evidence type="ECO:0000256" key="1">
    <source>
        <dbReference type="ARBA" id="ARBA00023002"/>
    </source>
</evidence>
<evidence type="ECO:0000256" key="2">
    <source>
        <dbReference type="ARBA" id="ARBA00023033"/>
    </source>
</evidence>